<dbReference type="SMART" id="SM00129">
    <property type="entry name" value="KISc"/>
    <property type="match status" value="1"/>
</dbReference>
<dbReference type="InterPro" id="IPR027417">
    <property type="entry name" value="P-loop_NTPase"/>
</dbReference>
<dbReference type="GO" id="GO:0016887">
    <property type="term" value="F:ATP hydrolysis activity"/>
    <property type="evidence" value="ECO:0007669"/>
    <property type="project" value="TreeGrafter"/>
</dbReference>
<dbReference type="GO" id="GO:0005524">
    <property type="term" value="F:ATP binding"/>
    <property type="evidence" value="ECO:0007669"/>
    <property type="project" value="UniProtKB-UniRule"/>
</dbReference>
<evidence type="ECO:0000256" key="4">
    <source>
        <dbReference type="RuleBase" id="RU000394"/>
    </source>
</evidence>
<dbReference type="EMBL" id="JBGBPQ010000009">
    <property type="protein sequence ID" value="KAL1519615.1"/>
    <property type="molecule type" value="Genomic_DNA"/>
</dbReference>
<dbReference type="InterPro" id="IPR027640">
    <property type="entry name" value="Kinesin-like_fam"/>
</dbReference>
<dbReference type="PROSITE" id="PS50067">
    <property type="entry name" value="KINESIN_MOTOR_2"/>
    <property type="match status" value="1"/>
</dbReference>
<dbReference type="PRINTS" id="PR00380">
    <property type="entry name" value="KINESINHEAVY"/>
</dbReference>
<comment type="caution">
    <text evidence="8">The sequence shown here is derived from an EMBL/GenBank/DDBJ whole genome shotgun (WGS) entry which is preliminary data.</text>
</comment>
<keyword evidence="9" id="KW-1185">Reference proteome</keyword>
<dbReference type="PANTHER" id="PTHR24115">
    <property type="entry name" value="KINESIN-RELATED"/>
    <property type="match status" value="1"/>
</dbReference>
<evidence type="ECO:0000313" key="8">
    <source>
        <dbReference type="EMBL" id="KAL1519615.1"/>
    </source>
</evidence>
<feature type="binding site" evidence="3">
    <location>
        <begin position="165"/>
        <end position="172"/>
    </location>
    <ligand>
        <name>ATP</name>
        <dbReference type="ChEBI" id="CHEBI:30616"/>
    </ligand>
</feature>
<dbReference type="GO" id="GO:0005871">
    <property type="term" value="C:kinesin complex"/>
    <property type="evidence" value="ECO:0007669"/>
    <property type="project" value="TreeGrafter"/>
</dbReference>
<gene>
    <name evidence="8" type="ORF">AB1Y20_023127</name>
</gene>
<dbReference type="Pfam" id="PF00225">
    <property type="entry name" value="Kinesin"/>
    <property type="match status" value="1"/>
</dbReference>
<evidence type="ECO:0000256" key="2">
    <source>
        <dbReference type="ARBA" id="ARBA00022840"/>
    </source>
</evidence>
<evidence type="ECO:0000256" key="6">
    <source>
        <dbReference type="SAM" id="MobiDB-lite"/>
    </source>
</evidence>
<feature type="compositionally biased region" description="Basic and acidic residues" evidence="6">
    <location>
        <begin position="231"/>
        <end position="246"/>
    </location>
</feature>
<dbReference type="Proteomes" id="UP001515480">
    <property type="component" value="Unassembled WGS sequence"/>
</dbReference>
<keyword evidence="4" id="KW-0493">Microtubule</keyword>
<reference evidence="8 9" key="1">
    <citation type="journal article" date="2024" name="Science">
        <title>Giant polyketide synthase enzymes in the biosynthesis of giant marine polyether toxins.</title>
        <authorList>
            <person name="Fallon T.R."/>
            <person name="Shende V.V."/>
            <person name="Wierzbicki I.H."/>
            <person name="Pendleton A.L."/>
            <person name="Watervoot N.F."/>
            <person name="Auber R.P."/>
            <person name="Gonzalez D.J."/>
            <person name="Wisecaver J.H."/>
            <person name="Moore B.S."/>
        </authorList>
    </citation>
    <scope>NUCLEOTIDE SEQUENCE [LARGE SCALE GENOMIC DNA]</scope>
    <source>
        <strain evidence="8 9">12B1</strain>
    </source>
</reference>
<comment type="similarity">
    <text evidence="3 4">Belongs to the TRAFAC class myosin-kinesin ATPase superfamily. Kinesin family.</text>
</comment>
<dbReference type="InterPro" id="IPR036961">
    <property type="entry name" value="Kinesin_motor_dom_sf"/>
</dbReference>
<organism evidence="8 9">
    <name type="scientific">Prymnesium parvum</name>
    <name type="common">Toxic golden alga</name>
    <dbReference type="NCBI Taxonomy" id="97485"/>
    <lineage>
        <taxon>Eukaryota</taxon>
        <taxon>Haptista</taxon>
        <taxon>Haptophyta</taxon>
        <taxon>Prymnesiophyceae</taxon>
        <taxon>Prymnesiales</taxon>
        <taxon>Prymnesiaceae</taxon>
        <taxon>Prymnesium</taxon>
    </lineage>
</organism>
<keyword evidence="5" id="KW-0175">Coiled coil</keyword>
<evidence type="ECO:0000256" key="3">
    <source>
        <dbReference type="PROSITE-ProRule" id="PRU00283"/>
    </source>
</evidence>
<dbReference type="SUPFAM" id="SSF52540">
    <property type="entry name" value="P-loop containing nucleoside triphosphate hydrolases"/>
    <property type="match status" value="1"/>
</dbReference>
<sequence>MAAASAKCNTDKPRSSTPGRTASPGRGPSQSRRIPPRPPVKGRNSSPARPRGAAEAPSAAGIDDSSIPLAEGDALTASAGVSRVTVAVRIRPTDGAKTLMRFGQRHEHALRFLHVDGSKSDEAKNFAYDYVFDQSDSQDDIFQALGPRVLEQVVSGHHASVFAYGQTGSGKTYTMLGTAEERGLIPRLCEALFRQELLKTWTITMSFFEIYNEQVVDLLTLPEAANDESNETSRKGGRREEPKKEEWLGVGLDPKRKVPVLNALRVREHSKYGVYVEGLTKLPVNEPADVEAALTRGASVRAVAETAMNAESSRSHAVVQLSFAEGESGDRFSMLNLIDLAGSENEAKNINKSLLGLGKCITQLAQGGLSVVPYRESVLTWILKDALGGNAHTLMLCAVDPSPENAEQTLTTLRYADQAKKIVTRPVENIDTTKKMVRELHEQVAALRAEAEAAATAQGLAKAKAEEAEAAAAAATAAAAEAAAEREAALAAMEEAKKGEKQGRSEVEELRRTFRQREHELKEREKLLRHEAAMAAEAAKAAEEKALAMKASASALKRTEVTPPVPLDVSAAVASMSREDKLALLNKLKAERKALHLELGIDDTPKVETKEDTSTAPSAQQRAAPLHSERCKLAFKCFGFLFTISMASVEQDVAPARAGTLSATNASSNATTKQTAST</sequence>
<dbReference type="GO" id="GO:0003777">
    <property type="term" value="F:microtubule motor activity"/>
    <property type="evidence" value="ECO:0007669"/>
    <property type="project" value="InterPro"/>
</dbReference>
<evidence type="ECO:0000313" key="9">
    <source>
        <dbReference type="Proteomes" id="UP001515480"/>
    </source>
</evidence>
<dbReference type="AlphaFoldDB" id="A0AB34JC86"/>
<feature type="domain" description="Kinesin motor" evidence="7">
    <location>
        <begin position="83"/>
        <end position="422"/>
    </location>
</feature>
<dbReference type="Gene3D" id="3.40.850.10">
    <property type="entry name" value="Kinesin motor domain"/>
    <property type="match status" value="1"/>
</dbReference>
<dbReference type="PROSITE" id="PS00411">
    <property type="entry name" value="KINESIN_MOTOR_1"/>
    <property type="match status" value="1"/>
</dbReference>
<feature type="region of interest" description="Disordered" evidence="6">
    <location>
        <begin position="226"/>
        <end position="246"/>
    </location>
</feature>
<feature type="region of interest" description="Disordered" evidence="6">
    <location>
        <begin position="1"/>
        <end position="65"/>
    </location>
</feature>
<keyword evidence="3 4" id="KW-0505">Motor protein</keyword>
<evidence type="ECO:0000259" key="7">
    <source>
        <dbReference type="PROSITE" id="PS50067"/>
    </source>
</evidence>
<evidence type="ECO:0000256" key="5">
    <source>
        <dbReference type="SAM" id="Coils"/>
    </source>
</evidence>
<feature type="region of interest" description="Disordered" evidence="6">
    <location>
        <begin position="606"/>
        <end position="625"/>
    </location>
</feature>
<feature type="coiled-coil region" evidence="5">
    <location>
        <begin position="430"/>
        <end position="527"/>
    </location>
</feature>
<proteinExistence type="inferred from homology"/>
<protein>
    <recommendedName>
        <fullName evidence="4">Kinesin-like protein</fullName>
    </recommendedName>
</protein>
<keyword evidence="2 3" id="KW-0067">ATP-binding</keyword>
<dbReference type="GO" id="GO:0005874">
    <property type="term" value="C:microtubule"/>
    <property type="evidence" value="ECO:0007669"/>
    <property type="project" value="UniProtKB-KW"/>
</dbReference>
<accession>A0AB34JC86</accession>
<name>A0AB34JC86_PRYPA</name>
<dbReference type="InterPro" id="IPR019821">
    <property type="entry name" value="Kinesin_motor_CS"/>
</dbReference>
<dbReference type="InterPro" id="IPR001752">
    <property type="entry name" value="Kinesin_motor_dom"/>
</dbReference>
<dbReference type="GO" id="GO:0008017">
    <property type="term" value="F:microtubule binding"/>
    <property type="evidence" value="ECO:0007669"/>
    <property type="project" value="InterPro"/>
</dbReference>
<keyword evidence="1 3" id="KW-0547">Nucleotide-binding</keyword>
<feature type="compositionally biased region" description="Low complexity" evidence="6">
    <location>
        <begin position="23"/>
        <end position="33"/>
    </location>
</feature>
<dbReference type="GO" id="GO:0007018">
    <property type="term" value="P:microtubule-based movement"/>
    <property type="evidence" value="ECO:0007669"/>
    <property type="project" value="InterPro"/>
</dbReference>
<evidence type="ECO:0000256" key="1">
    <source>
        <dbReference type="ARBA" id="ARBA00022741"/>
    </source>
</evidence>